<protein>
    <submittedName>
        <fullName evidence="2">DgyrCDS12143</fullName>
    </submittedName>
</protein>
<dbReference type="Proteomes" id="UP000549394">
    <property type="component" value="Unassembled WGS sequence"/>
</dbReference>
<feature type="region of interest" description="Disordered" evidence="1">
    <location>
        <begin position="116"/>
        <end position="140"/>
    </location>
</feature>
<accession>A0A7I8W6M5</accession>
<dbReference type="AlphaFoldDB" id="A0A7I8W6M5"/>
<comment type="caution">
    <text evidence="2">The sequence shown here is derived from an EMBL/GenBank/DDBJ whole genome shotgun (WGS) entry which is preliminary data.</text>
</comment>
<reference evidence="2 3" key="1">
    <citation type="submission" date="2020-08" db="EMBL/GenBank/DDBJ databases">
        <authorList>
            <person name="Hejnol A."/>
        </authorList>
    </citation>
    <scope>NUCLEOTIDE SEQUENCE [LARGE SCALE GENOMIC DNA]</scope>
</reference>
<evidence type="ECO:0000256" key="1">
    <source>
        <dbReference type="SAM" id="MobiDB-lite"/>
    </source>
</evidence>
<gene>
    <name evidence="2" type="ORF">DGYR_LOCUS11468</name>
</gene>
<evidence type="ECO:0000313" key="3">
    <source>
        <dbReference type="Proteomes" id="UP000549394"/>
    </source>
</evidence>
<evidence type="ECO:0000313" key="2">
    <source>
        <dbReference type="EMBL" id="CAD5123835.1"/>
    </source>
</evidence>
<keyword evidence="3" id="KW-1185">Reference proteome</keyword>
<name>A0A7I8W6M5_9ANNE</name>
<sequence length="140" mass="15839">MLGANVLGGTMESSKKIRKLPELTSDLRVGERKYRKVIKPTAIYRKRVNSPPSPGPNGPSEISVSETTAFQQPSKTRPRRTRYIDVQDLEALEKFHLDDSFSLASVNSTNELNLGNSQSDWFGHHRIQTDNSRGKRRSRD</sequence>
<dbReference type="EMBL" id="CAJFCJ010000019">
    <property type="protein sequence ID" value="CAD5123835.1"/>
    <property type="molecule type" value="Genomic_DNA"/>
</dbReference>
<organism evidence="2 3">
    <name type="scientific">Dimorphilus gyrociliatus</name>
    <dbReference type="NCBI Taxonomy" id="2664684"/>
    <lineage>
        <taxon>Eukaryota</taxon>
        <taxon>Metazoa</taxon>
        <taxon>Spiralia</taxon>
        <taxon>Lophotrochozoa</taxon>
        <taxon>Annelida</taxon>
        <taxon>Polychaeta</taxon>
        <taxon>Polychaeta incertae sedis</taxon>
        <taxon>Dinophilidae</taxon>
        <taxon>Dimorphilus</taxon>
    </lineage>
</organism>
<feature type="region of interest" description="Disordered" evidence="1">
    <location>
        <begin position="42"/>
        <end position="82"/>
    </location>
</feature>
<proteinExistence type="predicted"/>
<feature type="compositionally biased region" description="Polar residues" evidence="1">
    <location>
        <begin position="62"/>
        <end position="75"/>
    </location>
</feature>